<proteinExistence type="predicted"/>
<dbReference type="InParanoid" id="A0A251UUS6"/>
<reference evidence="2" key="1">
    <citation type="journal article" date="2017" name="Nature">
        <title>The sunflower genome provides insights into oil metabolism, flowering and Asterid evolution.</title>
        <authorList>
            <person name="Badouin H."/>
            <person name="Gouzy J."/>
            <person name="Grassa C.J."/>
            <person name="Murat F."/>
            <person name="Staton S.E."/>
            <person name="Cottret L."/>
            <person name="Lelandais-Briere C."/>
            <person name="Owens G.L."/>
            <person name="Carrere S."/>
            <person name="Mayjonade B."/>
            <person name="Legrand L."/>
            <person name="Gill N."/>
            <person name="Kane N.C."/>
            <person name="Bowers J.E."/>
            <person name="Hubner S."/>
            <person name="Bellec A."/>
            <person name="Berard A."/>
            <person name="Berges H."/>
            <person name="Blanchet N."/>
            <person name="Boniface M.C."/>
            <person name="Brunel D."/>
            <person name="Catrice O."/>
            <person name="Chaidir N."/>
            <person name="Claudel C."/>
            <person name="Donnadieu C."/>
            <person name="Faraut T."/>
            <person name="Fievet G."/>
            <person name="Helmstetter N."/>
            <person name="King M."/>
            <person name="Knapp S.J."/>
            <person name="Lai Z."/>
            <person name="Le Paslier M.C."/>
            <person name="Lippi Y."/>
            <person name="Lorenzon L."/>
            <person name="Mandel J.R."/>
            <person name="Marage G."/>
            <person name="Marchand G."/>
            <person name="Marquand E."/>
            <person name="Bret-Mestries E."/>
            <person name="Morien E."/>
            <person name="Nambeesan S."/>
            <person name="Nguyen T."/>
            <person name="Pegot-Espagnet P."/>
            <person name="Pouilly N."/>
            <person name="Raftis F."/>
            <person name="Sallet E."/>
            <person name="Schiex T."/>
            <person name="Thomas J."/>
            <person name="Vandecasteele C."/>
            <person name="Vares D."/>
            <person name="Vear F."/>
            <person name="Vautrin S."/>
            <person name="Crespi M."/>
            <person name="Mangin B."/>
            <person name="Burke J.M."/>
            <person name="Salse J."/>
            <person name="Munos S."/>
            <person name="Vincourt P."/>
            <person name="Rieseberg L.H."/>
            <person name="Langlade N.B."/>
        </authorList>
    </citation>
    <scope>NUCLEOTIDE SEQUENCE [LARGE SCALE GENOMIC DNA]</scope>
    <source>
        <strain evidence="2">cv. SF193</strain>
    </source>
</reference>
<dbReference type="EMBL" id="CM007894">
    <property type="protein sequence ID" value="OTG26854.1"/>
    <property type="molecule type" value="Genomic_DNA"/>
</dbReference>
<accession>A0A251UUS6</accession>
<keyword evidence="2" id="KW-1185">Reference proteome</keyword>
<gene>
    <name evidence="1" type="ORF">HannXRQ_Chr05g0163281</name>
</gene>
<sequence>MCANMQSSPSHSNLRLCCLNWVHAGFQVWLGRSPGKPYRGCHLTDLCVTTRTELSVITHGETKTLVGSGFELTTSHKLKSHPGFCFVQSSHL</sequence>
<dbReference type="Proteomes" id="UP000215914">
    <property type="component" value="Chromosome 5"/>
</dbReference>
<protein>
    <submittedName>
        <fullName evidence="1">Uncharacterized protein</fullName>
    </submittedName>
</protein>
<evidence type="ECO:0000313" key="1">
    <source>
        <dbReference type="EMBL" id="OTG26854.1"/>
    </source>
</evidence>
<name>A0A251UUS6_HELAN</name>
<dbReference type="AlphaFoldDB" id="A0A251UUS6"/>
<evidence type="ECO:0000313" key="2">
    <source>
        <dbReference type="Proteomes" id="UP000215914"/>
    </source>
</evidence>
<organism evidence="1 2">
    <name type="scientific">Helianthus annuus</name>
    <name type="common">Common sunflower</name>
    <dbReference type="NCBI Taxonomy" id="4232"/>
    <lineage>
        <taxon>Eukaryota</taxon>
        <taxon>Viridiplantae</taxon>
        <taxon>Streptophyta</taxon>
        <taxon>Embryophyta</taxon>
        <taxon>Tracheophyta</taxon>
        <taxon>Spermatophyta</taxon>
        <taxon>Magnoliopsida</taxon>
        <taxon>eudicotyledons</taxon>
        <taxon>Gunneridae</taxon>
        <taxon>Pentapetalae</taxon>
        <taxon>asterids</taxon>
        <taxon>campanulids</taxon>
        <taxon>Asterales</taxon>
        <taxon>Asteraceae</taxon>
        <taxon>Asteroideae</taxon>
        <taxon>Heliantheae alliance</taxon>
        <taxon>Heliantheae</taxon>
        <taxon>Helianthus</taxon>
    </lineage>
</organism>